<evidence type="ECO:0000256" key="1">
    <source>
        <dbReference type="SAM" id="MobiDB-lite"/>
    </source>
</evidence>
<dbReference type="EMBL" id="JBBPBK010000015">
    <property type="protein sequence ID" value="KAK9269379.1"/>
    <property type="molecule type" value="Genomic_DNA"/>
</dbReference>
<feature type="compositionally biased region" description="Basic and acidic residues" evidence="1">
    <location>
        <begin position="32"/>
        <end position="50"/>
    </location>
</feature>
<reference evidence="2 3" key="1">
    <citation type="journal article" date="2024" name="Plant J.">
        <title>Genome sequences and population genomics reveal climatic adaptation and genomic divergence between two closely related sweetgum species.</title>
        <authorList>
            <person name="Xu W.Q."/>
            <person name="Ren C.Q."/>
            <person name="Zhang X.Y."/>
            <person name="Comes H.P."/>
            <person name="Liu X.H."/>
            <person name="Li Y.G."/>
            <person name="Kettle C.J."/>
            <person name="Jalonen R."/>
            <person name="Gaisberger H."/>
            <person name="Ma Y.Z."/>
            <person name="Qiu Y.X."/>
        </authorList>
    </citation>
    <scope>NUCLEOTIDE SEQUENCE [LARGE SCALE GENOMIC DNA]</scope>
    <source>
        <strain evidence="2">Hangzhou</strain>
    </source>
</reference>
<proteinExistence type="predicted"/>
<evidence type="ECO:0000313" key="2">
    <source>
        <dbReference type="EMBL" id="KAK9269379.1"/>
    </source>
</evidence>
<evidence type="ECO:0000313" key="3">
    <source>
        <dbReference type="Proteomes" id="UP001415857"/>
    </source>
</evidence>
<gene>
    <name evidence="2" type="ORF">L1049_001151</name>
</gene>
<dbReference type="Proteomes" id="UP001415857">
    <property type="component" value="Unassembled WGS sequence"/>
</dbReference>
<feature type="region of interest" description="Disordered" evidence="1">
    <location>
        <begin position="1"/>
        <end position="66"/>
    </location>
</feature>
<organism evidence="2 3">
    <name type="scientific">Liquidambar formosana</name>
    <name type="common">Formosan gum</name>
    <dbReference type="NCBI Taxonomy" id="63359"/>
    <lineage>
        <taxon>Eukaryota</taxon>
        <taxon>Viridiplantae</taxon>
        <taxon>Streptophyta</taxon>
        <taxon>Embryophyta</taxon>
        <taxon>Tracheophyta</taxon>
        <taxon>Spermatophyta</taxon>
        <taxon>Magnoliopsida</taxon>
        <taxon>eudicotyledons</taxon>
        <taxon>Gunneridae</taxon>
        <taxon>Pentapetalae</taxon>
        <taxon>Saxifragales</taxon>
        <taxon>Altingiaceae</taxon>
        <taxon>Liquidambar</taxon>
    </lineage>
</organism>
<accession>A0AAP0NDR6</accession>
<comment type="caution">
    <text evidence="2">The sequence shown here is derived from an EMBL/GenBank/DDBJ whole genome shotgun (WGS) entry which is preliminary data.</text>
</comment>
<protein>
    <submittedName>
        <fullName evidence="2">Uncharacterized protein</fullName>
    </submittedName>
</protein>
<name>A0AAP0NDR6_LIQFO</name>
<sequence length="236" mass="27041">MFKEAVGLSEKLEESGSESESESELKKRLRKLEREVRQLKANSKERDNPKRKEKKKGGASKSKGLHALFTGKNDEESLKEEEPMVFKELSPDVMVFVRHLYKEGYFNDANFLRGKAFDISCFHDSYGRDFIKFAAEKFGKDNQEIAKWLSGSDLKTVALFGCPTLSRKNIFSAKRLRTFFGIQEDTVCRKCCLKTFMQVCESERMERSQAFGFGRCNEGYHFVCFGGRASTAHSAR</sequence>
<keyword evidence="3" id="KW-1185">Reference proteome</keyword>
<dbReference type="AlphaFoldDB" id="A0AAP0NDR6"/>